<accession>K1SRJ8</accession>
<feature type="non-terminal residue" evidence="2">
    <location>
        <position position="1"/>
    </location>
</feature>
<sequence>GQDISVEALADSFYYTYRLRRLFTSRHGVRRAFYWVLELFFGGRGFITGHVSPAHLKLNLPEDWTDPATGEERHGGAFALLKDAQHRCELFMTAALGHWMGKLDEEILEKTLGSMSYITGTETEQSKSQQAPDAEQAGETA</sequence>
<feature type="compositionally biased region" description="Polar residues" evidence="1">
    <location>
        <begin position="120"/>
        <end position="131"/>
    </location>
</feature>
<protein>
    <submittedName>
        <fullName evidence="2">Uncharacterized protein</fullName>
    </submittedName>
</protein>
<reference evidence="2" key="1">
    <citation type="journal article" date="2013" name="Environ. Microbiol.">
        <title>Microbiota from the distal guts of lean and obese adolescents exhibit partial functional redundancy besides clear differences in community structure.</title>
        <authorList>
            <person name="Ferrer M."/>
            <person name="Ruiz A."/>
            <person name="Lanza F."/>
            <person name="Haange S.B."/>
            <person name="Oberbach A."/>
            <person name="Till H."/>
            <person name="Bargiela R."/>
            <person name="Campoy C."/>
            <person name="Segura M.T."/>
            <person name="Richter M."/>
            <person name="von Bergen M."/>
            <person name="Seifert J."/>
            <person name="Suarez A."/>
        </authorList>
    </citation>
    <scope>NUCLEOTIDE SEQUENCE</scope>
</reference>
<gene>
    <name evidence="2" type="ORF">LEA_12991</name>
</gene>
<dbReference type="EMBL" id="AJWY01008802">
    <property type="protein sequence ID" value="EKC60193.1"/>
    <property type="molecule type" value="Genomic_DNA"/>
</dbReference>
<proteinExistence type="predicted"/>
<feature type="region of interest" description="Disordered" evidence="1">
    <location>
        <begin position="120"/>
        <end position="141"/>
    </location>
</feature>
<comment type="caution">
    <text evidence="2">The sequence shown here is derived from an EMBL/GenBank/DDBJ whole genome shotgun (WGS) entry which is preliminary data.</text>
</comment>
<name>K1SRJ8_9ZZZZ</name>
<evidence type="ECO:0000313" key="2">
    <source>
        <dbReference type="EMBL" id="EKC60193.1"/>
    </source>
</evidence>
<evidence type="ECO:0000256" key="1">
    <source>
        <dbReference type="SAM" id="MobiDB-lite"/>
    </source>
</evidence>
<dbReference type="AlphaFoldDB" id="K1SRJ8"/>
<organism evidence="2">
    <name type="scientific">human gut metagenome</name>
    <dbReference type="NCBI Taxonomy" id="408170"/>
    <lineage>
        <taxon>unclassified sequences</taxon>
        <taxon>metagenomes</taxon>
        <taxon>organismal metagenomes</taxon>
    </lineage>
</organism>